<proteinExistence type="predicted"/>
<comment type="caution">
    <text evidence="1">The sequence shown here is derived from an EMBL/GenBank/DDBJ whole genome shotgun (WGS) entry which is preliminary data.</text>
</comment>
<evidence type="ECO:0000313" key="2">
    <source>
        <dbReference type="Proteomes" id="UP001064048"/>
    </source>
</evidence>
<sequence length="513" mass="57662">MMASASRIAANRPIGESKKAFSSKSASRAVNLSDMMPSSAVHGAKSLNPQNPLDFDHFIPWIVKELNGSKLVVVKRSLQDDYFHKGGDKRVRFVQTQKGSINFSTISTATVKTFVAVPPDFENEDAIILTATYDHNGRLVEIAFIDCILPLNRQVMKVISLCLPFHAMLTKLTIKEKRLNCGILYEIAKFLPFSNLTDICLDSSYVRQGNYYILLDQTSSLKCLSLSNCNISDIVCREIAERIEFQRPASKNLLVLNLSYNKITDLGAEALGRSLRTNRRLLHLNLCNNKLSAVGAEHILVHLSKFQLTATEVMEMKRQGIEYFQTKAAVIEKCLKQIRLNRLPARSEASRRRSQLAKRQTLMGEVKGSSDYENAEMMALGIVGPFEYAFTSQNTVFKDGHRFCIGNFTLCSLNLGYNNLDFFNITKIVDILSYQSSLMHSRGTGLMRLVIEGNNLPESCTEYTLIKTYLQLVTDHYMPRTHQVSKKLSEDSMAVLKPSKPVGSQVKKRGFKA</sequence>
<protein>
    <submittedName>
        <fullName evidence="1">Uncharacterized protein</fullName>
    </submittedName>
</protein>
<dbReference type="Proteomes" id="UP001064048">
    <property type="component" value="Chromosome 20"/>
</dbReference>
<accession>A0ACC0KLQ3</accession>
<keyword evidence="2" id="KW-1185">Reference proteome</keyword>
<evidence type="ECO:0000313" key="1">
    <source>
        <dbReference type="EMBL" id="KAI8437452.1"/>
    </source>
</evidence>
<organism evidence="1 2">
    <name type="scientific">Choristoneura fumiferana</name>
    <name type="common">Spruce budworm moth</name>
    <name type="synonym">Archips fumiferana</name>
    <dbReference type="NCBI Taxonomy" id="7141"/>
    <lineage>
        <taxon>Eukaryota</taxon>
        <taxon>Metazoa</taxon>
        <taxon>Ecdysozoa</taxon>
        <taxon>Arthropoda</taxon>
        <taxon>Hexapoda</taxon>
        <taxon>Insecta</taxon>
        <taxon>Pterygota</taxon>
        <taxon>Neoptera</taxon>
        <taxon>Endopterygota</taxon>
        <taxon>Lepidoptera</taxon>
        <taxon>Glossata</taxon>
        <taxon>Ditrysia</taxon>
        <taxon>Tortricoidea</taxon>
        <taxon>Tortricidae</taxon>
        <taxon>Tortricinae</taxon>
        <taxon>Choristoneura</taxon>
    </lineage>
</organism>
<gene>
    <name evidence="1" type="ORF">MSG28_011775</name>
</gene>
<reference evidence="1 2" key="1">
    <citation type="journal article" date="2022" name="Genome Biol. Evol.">
        <title>The Spruce Budworm Genome: Reconstructing the Evolutionary History of Antifreeze Proteins.</title>
        <authorList>
            <person name="Beliveau C."/>
            <person name="Gagne P."/>
            <person name="Picq S."/>
            <person name="Vernygora O."/>
            <person name="Keeling C.I."/>
            <person name="Pinkney K."/>
            <person name="Doucet D."/>
            <person name="Wen F."/>
            <person name="Johnston J.S."/>
            <person name="Maaroufi H."/>
            <person name="Boyle B."/>
            <person name="Laroche J."/>
            <person name="Dewar K."/>
            <person name="Juretic N."/>
            <person name="Blackburn G."/>
            <person name="Nisole A."/>
            <person name="Brunet B."/>
            <person name="Brandao M."/>
            <person name="Lumley L."/>
            <person name="Duan J."/>
            <person name="Quan G."/>
            <person name="Lucarotti C.J."/>
            <person name="Roe A.D."/>
            <person name="Sperling F.A.H."/>
            <person name="Levesque R.C."/>
            <person name="Cusson M."/>
        </authorList>
    </citation>
    <scope>NUCLEOTIDE SEQUENCE [LARGE SCALE GENOMIC DNA]</scope>
    <source>
        <strain evidence="1">Glfc:IPQL:Cfum</strain>
    </source>
</reference>
<dbReference type="EMBL" id="CM046120">
    <property type="protein sequence ID" value="KAI8437452.1"/>
    <property type="molecule type" value="Genomic_DNA"/>
</dbReference>
<name>A0ACC0KLQ3_CHOFU</name>